<sequence length="104" mass="11609">MRVLTILLVFLLCLQLAFAEYCSCYCCASSANCQPVQIESFYVWTCNSATCKPETCIDNHYRECPRKDAPGITEARCTAGTQKLFSSLLIVIGMTSLVLMIKNH</sequence>
<evidence type="ECO:0000256" key="2">
    <source>
        <dbReference type="SAM" id="SignalP"/>
    </source>
</evidence>
<dbReference type="AlphaFoldDB" id="A0A816F008"/>
<proteinExistence type="predicted"/>
<dbReference type="OrthoDB" id="10477326at2759"/>
<accession>A0A816F008</accession>
<feature type="signal peptide" evidence="2">
    <location>
        <begin position="1"/>
        <end position="19"/>
    </location>
</feature>
<feature type="transmembrane region" description="Helical" evidence="1">
    <location>
        <begin position="84"/>
        <end position="101"/>
    </location>
</feature>
<dbReference type="EMBL" id="CAJOBJ010014499">
    <property type="protein sequence ID" value="CAF4176731.1"/>
    <property type="molecule type" value="Genomic_DNA"/>
</dbReference>
<evidence type="ECO:0000313" key="3">
    <source>
        <dbReference type="EMBL" id="CAF1513241.1"/>
    </source>
</evidence>
<gene>
    <name evidence="3" type="ORF">CJN711_LOCUS27954</name>
    <name evidence="5" type="ORF">GIL414_LOCUS20606</name>
    <name evidence="4" type="ORF">KQP761_LOCUS30701</name>
</gene>
<dbReference type="EMBL" id="CAJNOV010013175">
    <property type="protein sequence ID" value="CAF1513241.1"/>
    <property type="molecule type" value="Genomic_DNA"/>
</dbReference>
<organism evidence="4 6">
    <name type="scientific">Rotaria magnacalcarata</name>
    <dbReference type="NCBI Taxonomy" id="392030"/>
    <lineage>
        <taxon>Eukaryota</taxon>
        <taxon>Metazoa</taxon>
        <taxon>Spiralia</taxon>
        <taxon>Gnathifera</taxon>
        <taxon>Rotifera</taxon>
        <taxon>Eurotatoria</taxon>
        <taxon>Bdelloidea</taxon>
        <taxon>Philodinida</taxon>
        <taxon>Philodinidae</taxon>
        <taxon>Rotaria</taxon>
    </lineage>
</organism>
<dbReference type="Proteomes" id="UP000663855">
    <property type="component" value="Unassembled WGS sequence"/>
</dbReference>
<feature type="chain" id="PRO_5036412828" evidence="2">
    <location>
        <begin position="20"/>
        <end position="104"/>
    </location>
</feature>
<evidence type="ECO:0000313" key="4">
    <source>
        <dbReference type="EMBL" id="CAF1654688.1"/>
    </source>
</evidence>
<keyword evidence="1" id="KW-0472">Membrane</keyword>
<keyword evidence="1" id="KW-0812">Transmembrane</keyword>
<keyword evidence="1" id="KW-1133">Transmembrane helix</keyword>
<keyword evidence="2" id="KW-0732">Signal</keyword>
<dbReference type="Proteomes" id="UP000681720">
    <property type="component" value="Unassembled WGS sequence"/>
</dbReference>
<evidence type="ECO:0000313" key="5">
    <source>
        <dbReference type="EMBL" id="CAF4176731.1"/>
    </source>
</evidence>
<comment type="caution">
    <text evidence="4">The sequence shown here is derived from an EMBL/GenBank/DDBJ whole genome shotgun (WGS) entry which is preliminary data.</text>
</comment>
<dbReference type="EMBL" id="CAJNOW010017100">
    <property type="protein sequence ID" value="CAF1654688.1"/>
    <property type="molecule type" value="Genomic_DNA"/>
</dbReference>
<reference evidence="4" key="1">
    <citation type="submission" date="2021-02" db="EMBL/GenBank/DDBJ databases">
        <authorList>
            <person name="Nowell W R."/>
        </authorList>
    </citation>
    <scope>NUCLEOTIDE SEQUENCE</scope>
</reference>
<evidence type="ECO:0000313" key="6">
    <source>
        <dbReference type="Proteomes" id="UP000663834"/>
    </source>
</evidence>
<evidence type="ECO:0000256" key="1">
    <source>
        <dbReference type="SAM" id="Phobius"/>
    </source>
</evidence>
<protein>
    <submittedName>
        <fullName evidence="4">Uncharacterized protein</fullName>
    </submittedName>
</protein>
<dbReference type="Proteomes" id="UP000663834">
    <property type="component" value="Unassembled WGS sequence"/>
</dbReference>
<name>A0A816F008_9BILA</name>